<accession>A0A0L0SHF3</accession>
<reference evidence="4 5" key="1">
    <citation type="submission" date="2009-11" db="EMBL/GenBank/DDBJ databases">
        <title>Annotation of Allomyces macrogynus ATCC 38327.</title>
        <authorList>
            <consortium name="The Broad Institute Genome Sequencing Platform"/>
            <person name="Russ C."/>
            <person name="Cuomo C."/>
            <person name="Burger G."/>
            <person name="Gray M.W."/>
            <person name="Holland P.W.H."/>
            <person name="King N."/>
            <person name="Lang F.B.F."/>
            <person name="Roger A.J."/>
            <person name="Ruiz-Trillo I."/>
            <person name="Young S.K."/>
            <person name="Zeng Q."/>
            <person name="Gargeya S."/>
            <person name="Fitzgerald M."/>
            <person name="Haas B."/>
            <person name="Abouelleil A."/>
            <person name="Alvarado L."/>
            <person name="Arachchi H.M."/>
            <person name="Berlin A."/>
            <person name="Chapman S.B."/>
            <person name="Gearin G."/>
            <person name="Goldberg J."/>
            <person name="Griggs A."/>
            <person name="Gujja S."/>
            <person name="Hansen M."/>
            <person name="Heiman D."/>
            <person name="Howarth C."/>
            <person name="Larimer J."/>
            <person name="Lui A."/>
            <person name="MacDonald P.J.P."/>
            <person name="McCowen C."/>
            <person name="Montmayeur A."/>
            <person name="Murphy C."/>
            <person name="Neiman D."/>
            <person name="Pearson M."/>
            <person name="Priest M."/>
            <person name="Roberts A."/>
            <person name="Saif S."/>
            <person name="Shea T."/>
            <person name="Sisk P."/>
            <person name="Stolte C."/>
            <person name="Sykes S."/>
            <person name="Wortman J."/>
            <person name="Nusbaum C."/>
            <person name="Birren B."/>
        </authorList>
    </citation>
    <scope>NUCLEOTIDE SEQUENCE [LARGE SCALE GENOMIC DNA]</scope>
    <source>
        <strain evidence="4 5">ATCC 38327</strain>
    </source>
</reference>
<proteinExistence type="predicted"/>
<dbReference type="PROSITE" id="PS50893">
    <property type="entry name" value="ABC_TRANSPORTER_2"/>
    <property type="match status" value="1"/>
</dbReference>
<dbReference type="Gene3D" id="3.40.50.300">
    <property type="entry name" value="P-loop containing nucleotide triphosphate hydrolases"/>
    <property type="match status" value="1"/>
</dbReference>
<evidence type="ECO:0000256" key="2">
    <source>
        <dbReference type="ARBA" id="ARBA00022840"/>
    </source>
</evidence>
<dbReference type="STRING" id="578462.A0A0L0SHF3"/>
<dbReference type="SUPFAM" id="SSF52540">
    <property type="entry name" value="P-loop containing nucleoside triphosphate hydrolases"/>
    <property type="match status" value="1"/>
</dbReference>
<dbReference type="GO" id="GO:0016887">
    <property type="term" value="F:ATP hydrolysis activity"/>
    <property type="evidence" value="ECO:0007669"/>
    <property type="project" value="InterPro"/>
</dbReference>
<sequence length="227" mass="24807">MRLKVTGATRRPLFRGVTFELDDDDGPTVLTVMGPSGCGKTTLVKCLAGLEPFDSGTIALDGKTMAEWGMANWRAHVLYVPQRPPLLRMTGLEFWKQVTQEFASQRARFAEHGDPIKVADTWDIGHHLWHRPLAQLSGGEAQRIMLAIGVALNPDVLLLDEPTSALDATSTQRVEDTLRTRSCIWITHSKEQAARVGTCALDLATCRIDEGPAALVDVEAPPSVTPN</sequence>
<evidence type="ECO:0000313" key="5">
    <source>
        <dbReference type="Proteomes" id="UP000054350"/>
    </source>
</evidence>
<dbReference type="PANTHER" id="PTHR43119:SF1">
    <property type="entry name" value="ABC TRANSPORTER DOMAIN-CONTAINING PROTEIN"/>
    <property type="match status" value="1"/>
</dbReference>
<dbReference type="InterPro" id="IPR003439">
    <property type="entry name" value="ABC_transporter-like_ATP-bd"/>
</dbReference>
<dbReference type="GO" id="GO:0005524">
    <property type="term" value="F:ATP binding"/>
    <property type="evidence" value="ECO:0007669"/>
    <property type="project" value="UniProtKB-KW"/>
</dbReference>
<keyword evidence="1" id="KW-0547">Nucleotide-binding</keyword>
<evidence type="ECO:0000313" key="4">
    <source>
        <dbReference type="EMBL" id="KNE61879.1"/>
    </source>
</evidence>
<dbReference type="Proteomes" id="UP000054350">
    <property type="component" value="Unassembled WGS sequence"/>
</dbReference>
<dbReference type="InterPro" id="IPR027417">
    <property type="entry name" value="P-loop_NTPase"/>
</dbReference>
<dbReference type="eggNOG" id="KOG0055">
    <property type="taxonomic scope" value="Eukaryota"/>
</dbReference>
<dbReference type="OMA" id="TMSIYEN"/>
<keyword evidence="2" id="KW-0067">ATP-binding</keyword>
<dbReference type="AlphaFoldDB" id="A0A0L0SHF3"/>
<evidence type="ECO:0000259" key="3">
    <source>
        <dbReference type="PROSITE" id="PS50893"/>
    </source>
</evidence>
<name>A0A0L0SHF3_ALLM3</name>
<dbReference type="EMBL" id="GG745339">
    <property type="protein sequence ID" value="KNE61879.1"/>
    <property type="molecule type" value="Genomic_DNA"/>
</dbReference>
<dbReference type="Pfam" id="PF00005">
    <property type="entry name" value="ABC_tran"/>
    <property type="match status" value="1"/>
</dbReference>
<dbReference type="InterPro" id="IPR003593">
    <property type="entry name" value="AAA+_ATPase"/>
</dbReference>
<protein>
    <recommendedName>
        <fullName evidence="3">ABC transporter domain-containing protein</fullName>
    </recommendedName>
</protein>
<gene>
    <name evidence="4" type="ORF">AMAG_07150</name>
</gene>
<evidence type="ECO:0000256" key="1">
    <source>
        <dbReference type="ARBA" id="ARBA00022741"/>
    </source>
</evidence>
<organism evidence="4 5">
    <name type="scientific">Allomyces macrogynus (strain ATCC 38327)</name>
    <name type="common">Allomyces javanicus var. macrogynus</name>
    <dbReference type="NCBI Taxonomy" id="578462"/>
    <lineage>
        <taxon>Eukaryota</taxon>
        <taxon>Fungi</taxon>
        <taxon>Fungi incertae sedis</taxon>
        <taxon>Blastocladiomycota</taxon>
        <taxon>Blastocladiomycetes</taxon>
        <taxon>Blastocladiales</taxon>
        <taxon>Blastocladiaceae</taxon>
        <taxon>Allomyces</taxon>
    </lineage>
</organism>
<dbReference type="OrthoDB" id="6593433at2759"/>
<reference evidence="5" key="2">
    <citation type="submission" date="2009-11" db="EMBL/GenBank/DDBJ databases">
        <title>The Genome Sequence of Allomyces macrogynus strain ATCC 38327.</title>
        <authorList>
            <consortium name="The Broad Institute Genome Sequencing Platform"/>
            <person name="Russ C."/>
            <person name="Cuomo C."/>
            <person name="Shea T."/>
            <person name="Young S.K."/>
            <person name="Zeng Q."/>
            <person name="Koehrsen M."/>
            <person name="Haas B."/>
            <person name="Borodovsky M."/>
            <person name="Guigo R."/>
            <person name="Alvarado L."/>
            <person name="Berlin A."/>
            <person name="Borenstein D."/>
            <person name="Chen Z."/>
            <person name="Engels R."/>
            <person name="Freedman E."/>
            <person name="Gellesch M."/>
            <person name="Goldberg J."/>
            <person name="Griggs A."/>
            <person name="Gujja S."/>
            <person name="Heiman D."/>
            <person name="Hepburn T."/>
            <person name="Howarth C."/>
            <person name="Jen D."/>
            <person name="Larson L."/>
            <person name="Lewis B."/>
            <person name="Mehta T."/>
            <person name="Park D."/>
            <person name="Pearson M."/>
            <person name="Roberts A."/>
            <person name="Saif S."/>
            <person name="Shenoy N."/>
            <person name="Sisk P."/>
            <person name="Stolte C."/>
            <person name="Sykes S."/>
            <person name="Walk T."/>
            <person name="White J."/>
            <person name="Yandava C."/>
            <person name="Burger G."/>
            <person name="Gray M.W."/>
            <person name="Holland P.W.H."/>
            <person name="King N."/>
            <person name="Lang F.B.F."/>
            <person name="Roger A.J."/>
            <person name="Ruiz-Trillo I."/>
            <person name="Lander E."/>
            <person name="Nusbaum C."/>
        </authorList>
    </citation>
    <scope>NUCLEOTIDE SEQUENCE [LARGE SCALE GENOMIC DNA]</scope>
    <source>
        <strain evidence="5">ATCC 38327</strain>
    </source>
</reference>
<dbReference type="VEuPathDB" id="FungiDB:AMAG_07150"/>
<dbReference type="SMART" id="SM00382">
    <property type="entry name" value="AAA"/>
    <property type="match status" value="1"/>
</dbReference>
<feature type="domain" description="ABC transporter" evidence="3">
    <location>
        <begin position="3"/>
        <end position="227"/>
    </location>
</feature>
<keyword evidence="5" id="KW-1185">Reference proteome</keyword>
<dbReference type="InterPro" id="IPR017871">
    <property type="entry name" value="ABC_transporter-like_CS"/>
</dbReference>
<dbReference type="PROSITE" id="PS00211">
    <property type="entry name" value="ABC_TRANSPORTER_1"/>
    <property type="match status" value="1"/>
</dbReference>
<dbReference type="PANTHER" id="PTHR43119">
    <property type="entry name" value="ABC TRANSPORT PROTEIN ATP-BINDING COMPONENT-RELATED"/>
    <property type="match status" value="1"/>
</dbReference>